<evidence type="ECO:0000256" key="1">
    <source>
        <dbReference type="SAM" id="MobiDB-lite"/>
    </source>
</evidence>
<feature type="region of interest" description="Disordered" evidence="1">
    <location>
        <begin position="106"/>
        <end position="146"/>
    </location>
</feature>
<name>A0A834WAS9_9FABA</name>
<evidence type="ECO:0000313" key="3">
    <source>
        <dbReference type="Proteomes" id="UP000634136"/>
    </source>
</evidence>
<gene>
    <name evidence="2" type="ORF">G2W53_037062</name>
</gene>
<feature type="compositionally biased region" description="Basic and acidic residues" evidence="1">
    <location>
        <begin position="106"/>
        <end position="119"/>
    </location>
</feature>
<dbReference type="AlphaFoldDB" id="A0A834WAS9"/>
<accession>A0A834WAS9</accession>
<proteinExistence type="predicted"/>
<feature type="region of interest" description="Disordered" evidence="1">
    <location>
        <begin position="51"/>
        <end position="74"/>
    </location>
</feature>
<evidence type="ECO:0000313" key="2">
    <source>
        <dbReference type="EMBL" id="KAF7810319.1"/>
    </source>
</evidence>
<protein>
    <submittedName>
        <fullName evidence="2">Uncharacterized protein</fullName>
    </submittedName>
</protein>
<comment type="caution">
    <text evidence="2">The sequence shown here is derived from an EMBL/GenBank/DDBJ whole genome shotgun (WGS) entry which is preliminary data.</text>
</comment>
<keyword evidence="3" id="KW-1185">Reference proteome</keyword>
<dbReference type="Proteomes" id="UP000634136">
    <property type="component" value="Unassembled WGS sequence"/>
</dbReference>
<reference evidence="2" key="1">
    <citation type="submission" date="2020-09" db="EMBL/GenBank/DDBJ databases">
        <title>Genome-Enabled Discovery of Anthraquinone Biosynthesis in Senna tora.</title>
        <authorList>
            <person name="Kang S.-H."/>
            <person name="Pandey R.P."/>
            <person name="Lee C.-M."/>
            <person name="Sim J.-S."/>
            <person name="Jeong J.-T."/>
            <person name="Choi B.-S."/>
            <person name="Jung M."/>
            <person name="Ginzburg D."/>
            <person name="Zhao K."/>
            <person name="Won S.Y."/>
            <person name="Oh T.-J."/>
            <person name="Yu Y."/>
            <person name="Kim N.-H."/>
            <person name="Lee O.R."/>
            <person name="Lee T.-H."/>
            <person name="Bashyal P."/>
            <person name="Kim T.-S."/>
            <person name="Lee W.-H."/>
            <person name="Kawkins C."/>
            <person name="Kim C.-K."/>
            <person name="Kim J.S."/>
            <person name="Ahn B.O."/>
            <person name="Rhee S.Y."/>
            <person name="Sohng J.K."/>
        </authorList>
    </citation>
    <scope>NUCLEOTIDE SEQUENCE</scope>
    <source>
        <tissue evidence="2">Leaf</tissue>
    </source>
</reference>
<dbReference type="EMBL" id="JAAIUW010000011">
    <property type="protein sequence ID" value="KAF7810319.1"/>
    <property type="molecule type" value="Genomic_DNA"/>
</dbReference>
<sequence length="146" mass="16225">MEEQGATASTIDKKATENQQESITLYRMEALKDAKTGKIAALLAAIATRKAGKQLRNSDLPQKKVQKSPQEQASAITPSYDGLVVSLLKQQEELKEELREAKWKLAENKSTAQKHDSKTARRRARSSSTELELFDSSPNRARGKGR</sequence>
<organism evidence="2 3">
    <name type="scientific">Senna tora</name>
    <dbReference type="NCBI Taxonomy" id="362788"/>
    <lineage>
        <taxon>Eukaryota</taxon>
        <taxon>Viridiplantae</taxon>
        <taxon>Streptophyta</taxon>
        <taxon>Embryophyta</taxon>
        <taxon>Tracheophyta</taxon>
        <taxon>Spermatophyta</taxon>
        <taxon>Magnoliopsida</taxon>
        <taxon>eudicotyledons</taxon>
        <taxon>Gunneridae</taxon>
        <taxon>Pentapetalae</taxon>
        <taxon>rosids</taxon>
        <taxon>fabids</taxon>
        <taxon>Fabales</taxon>
        <taxon>Fabaceae</taxon>
        <taxon>Caesalpinioideae</taxon>
        <taxon>Cassia clade</taxon>
        <taxon>Senna</taxon>
    </lineage>
</organism>